<sequence length="527" mass="51622">MSAVAGHVDDGARVPYRRWRRWVASLRRRALVVRAAESGGDPHDRVYLGYGVVLLALVYGPILWSALAQAVATLPLPDDPAARGATLAAAAAAALGLACLAGFPAARAGGPLWTSPAEATFTLSGQFRPRDVLRRRAVLLVAGAGGVGAFVATAAAQGLSAAPAGATAEALAAAAVVAAAAAQVPLAVAVAAQAPRRRRAAGGVTAVLLALGLLGLVGTATGLGARAVALGCPPGPWCGSAAAGPVPVLLAVLVGLTCAWLVVRVLPGELDVDRAAAAQARTVTAGRGLVGGESGAVADVLGPRVYAGRAAGLPAGLLRRAPLAARDLLGLRRRPAALAGSLAVGLAGSLLVRAGADGGPALASVLGAAALYAAARTWADGLHAFAAQPRPGGLLPGSTTRAVAGHAVVPGTVALLVALLVGLVAAATGGGGAALAGLVSVVLLVLAARVWVAGATAAPPGLFTPMMTPNGDMSMLVLGAWYVRGWLVVVAVAWLLHQASWGPGTAAVAVAVAAGLSAAGLRRFARG</sequence>
<evidence type="ECO:0008006" key="4">
    <source>
        <dbReference type="Google" id="ProtNLM"/>
    </source>
</evidence>
<keyword evidence="1" id="KW-0472">Membrane</keyword>
<keyword evidence="3" id="KW-1185">Reference proteome</keyword>
<comment type="caution">
    <text evidence="2">The sequence shown here is derived from an EMBL/GenBank/DDBJ whole genome shotgun (WGS) entry which is preliminary data.</text>
</comment>
<organism evidence="2 3">
    <name type="scientific">Isoptericola peretonis</name>
    <dbReference type="NCBI Taxonomy" id="2918523"/>
    <lineage>
        <taxon>Bacteria</taxon>
        <taxon>Bacillati</taxon>
        <taxon>Actinomycetota</taxon>
        <taxon>Actinomycetes</taxon>
        <taxon>Micrococcales</taxon>
        <taxon>Promicromonosporaceae</taxon>
        <taxon>Isoptericola</taxon>
    </lineage>
</organism>
<reference evidence="2 3" key="1">
    <citation type="submission" date="2022-02" db="EMBL/GenBank/DDBJ databases">
        <title>The car tank lid bacteriome: a reservoir of bacteria with potential in bioremediation of fuel.</title>
        <authorList>
            <person name="Vidal-Verdu A."/>
            <person name="Gomez-Martinez D."/>
            <person name="Latorre-Perez A."/>
            <person name="Pereto J."/>
            <person name="Porcar M."/>
        </authorList>
    </citation>
    <scope>NUCLEOTIDE SEQUENCE [LARGE SCALE GENOMIC DNA]</scope>
    <source>
        <strain evidence="2 3">4D.3</strain>
    </source>
</reference>
<feature type="transmembrane region" description="Helical" evidence="1">
    <location>
        <begin position="137"/>
        <end position="159"/>
    </location>
</feature>
<name>A0ABT0IY89_9MICO</name>
<evidence type="ECO:0000313" key="2">
    <source>
        <dbReference type="EMBL" id="MCK9792209.1"/>
    </source>
</evidence>
<dbReference type="Proteomes" id="UP001651050">
    <property type="component" value="Unassembled WGS sequence"/>
</dbReference>
<evidence type="ECO:0000256" key="1">
    <source>
        <dbReference type="SAM" id="Phobius"/>
    </source>
</evidence>
<proteinExistence type="predicted"/>
<keyword evidence="1" id="KW-1133">Transmembrane helix</keyword>
<feature type="transmembrane region" description="Helical" evidence="1">
    <location>
        <begin position="501"/>
        <end position="521"/>
    </location>
</feature>
<feature type="transmembrane region" description="Helical" evidence="1">
    <location>
        <begin position="171"/>
        <end position="192"/>
    </location>
</feature>
<keyword evidence="1" id="KW-0812">Transmembrane</keyword>
<feature type="transmembrane region" description="Helical" evidence="1">
    <location>
        <begin position="473"/>
        <end position="495"/>
    </location>
</feature>
<gene>
    <name evidence="2" type="ORF">M1843_00425</name>
</gene>
<feature type="transmembrane region" description="Helical" evidence="1">
    <location>
        <begin position="47"/>
        <end position="67"/>
    </location>
</feature>
<feature type="transmembrane region" description="Helical" evidence="1">
    <location>
        <begin position="87"/>
        <end position="106"/>
    </location>
</feature>
<evidence type="ECO:0000313" key="3">
    <source>
        <dbReference type="Proteomes" id="UP001651050"/>
    </source>
</evidence>
<feature type="transmembrane region" description="Helical" evidence="1">
    <location>
        <begin position="433"/>
        <end position="452"/>
    </location>
</feature>
<protein>
    <recommendedName>
        <fullName evidence="4">ABC-2 type transport system permease protein</fullName>
    </recommendedName>
</protein>
<feature type="transmembrane region" description="Helical" evidence="1">
    <location>
        <begin position="204"/>
        <end position="225"/>
    </location>
</feature>
<feature type="transmembrane region" description="Helical" evidence="1">
    <location>
        <begin position="245"/>
        <end position="266"/>
    </location>
</feature>
<dbReference type="RefSeq" id="WP_416342088.1">
    <property type="nucleotide sequence ID" value="NZ_JALQCY010000001.1"/>
</dbReference>
<dbReference type="EMBL" id="JALQCY010000001">
    <property type="protein sequence ID" value="MCK9792209.1"/>
    <property type="molecule type" value="Genomic_DNA"/>
</dbReference>
<feature type="transmembrane region" description="Helical" evidence="1">
    <location>
        <begin position="407"/>
        <end position="427"/>
    </location>
</feature>
<accession>A0ABT0IY89</accession>